<evidence type="ECO:0000313" key="4">
    <source>
        <dbReference type="EMBL" id="DAZ97597.1"/>
    </source>
</evidence>
<name>A0AAV2YRG7_9STRA</name>
<keyword evidence="5" id="KW-1185">Reference proteome</keyword>
<dbReference type="Gene3D" id="3.40.50.720">
    <property type="entry name" value="NAD(P)-binding Rossmann-like Domain"/>
    <property type="match status" value="2"/>
</dbReference>
<dbReference type="FunFam" id="3.40.50.720:FF:000363">
    <property type="entry name" value="D-isomer specific 2-hydroxyacid dehydrogenase"/>
    <property type="match status" value="1"/>
</dbReference>
<dbReference type="EMBL" id="DAKRPA010000130">
    <property type="protein sequence ID" value="DAZ97597.1"/>
    <property type="molecule type" value="Genomic_DNA"/>
</dbReference>
<reference evidence="4" key="2">
    <citation type="journal article" date="2023" name="Microbiol Resour">
        <title>Decontamination and Annotation of the Draft Genome Sequence of the Oomycete Lagenidium giganteum ARSEF 373.</title>
        <authorList>
            <person name="Morgan W.R."/>
            <person name="Tartar A."/>
        </authorList>
    </citation>
    <scope>NUCLEOTIDE SEQUENCE</scope>
    <source>
        <strain evidence="4">ARSEF 373</strain>
    </source>
</reference>
<organism evidence="4 5">
    <name type="scientific">Lagenidium giganteum</name>
    <dbReference type="NCBI Taxonomy" id="4803"/>
    <lineage>
        <taxon>Eukaryota</taxon>
        <taxon>Sar</taxon>
        <taxon>Stramenopiles</taxon>
        <taxon>Oomycota</taxon>
        <taxon>Peronosporomycetes</taxon>
        <taxon>Pythiales</taxon>
        <taxon>Pythiaceae</taxon>
    </lineage>
</organism>
<dbReference type="PANTHER" id="PTHR43333">
    <property type="entry name" value="2-HACID_DH_C DOMAIN-CONTAINING PROTEIN"/>
    <property type="match status" value="1"/>
</dbReference>
<evidence type="ECO:0000256" key="1">
    <source>
        <dbReference type="ARBA" id="ARBA00023002"/>
    </source>
</evidence>
<dbReference type="InterPro" id="IPR036291">
    <property type="entry name" value="NAD(P)-bd_dom_sf"/>
</dbReference>
<dbReference type="PANTHER" id="PTHR43333:SF1">
    <property type="entry name" value="D-ISOMER SPECIFIC 2-HYDROXYACID DEHYDROGENASE NAD-BINDING DOMAIN-CONTAINING PROTEIN"/>
    <property type="match status" value="1"/>
</dbReference>
<dbReference type="GO" id="GO:0016491">
    <property type="term" value="F:oxidoreductase activity"/>
    <property type="evidence" value="ECO:0007669"/>
    <property type="project" value="UniProtKB-KW"/>
</dbReference>
<evidence type="ECO:0000256" key="2">
    <source>
        <dbReference type="ARBA" id="ARBA00023027"/>
    </source>
</evidence>
<keyword evidence="2" id="KW-0520">NAD</keyword>
<dbReference type="CDD" id="cd05300">
    <property type="entry name" value="2-Hacid_dh_1"/>
    <property type="match status" value="1"/>
</dbReference>
<protein>
    <recommendedName>
        <fullName evidence="3">D-isomer specific 2-hydroxyacid dehydrogenase NAD-binding domain-containing protein</fullName>
    </recommendedName>
</protein>
<evidence type="ECO:0000259" key="3">
    <source>
        <dbReference type="Pfam" id="PF02826"/>
    </source>
</evidence>
<reference evidence="4" key="1">
    <citation type="submission" date="2022-11" db="EMBL/GenBank/DDBJ databases">
        <authorList>
            <person name="Morgan W.R."/>
            <person name="Tartar A."/>
        </authorList>
    </citation>
    <scope>NUCLEOTIDE SEQUENCE</scope>
    <source>
        <strain evidence="4">ARSEF 373</strain>
    </source>
</reference>
<proteinExistence type="predicted"/>
<dbReference type="GO" id="GO:0051287">
    <property type="term" value="F:NAD binding"/>
    <property type="evidence" value="ECO:0007669"/>
    <property type="project" value="InterPro"/>
</dbReference>
<dbReference type="SUPFAM" id="SSF51735">
    <property type="entry name" value="NAD(P)-binding Rossmann-fold domains"/>
    <property type="match status" value="1"/>
</dbReference>
<comment type="caution">
    <text evidence="4">The sequence shown here is derived from an EMBL/GenBank/DDBJ whole genome shotgun (WGS) entry which is preliminary data.</text>
</comment>
<accession>A0AAV2YRG7</accession>
<keyword evidence="1" id="KW-0560">Oxidoreductase</keyword>
<dbReference type="Proteomes" id="UP001146120">
    <property type="component" value="Unassembled WGS sequence"/>
</dbReference>
<gene>
    <name evidence="4" type="ORF">N0F65_002216</name>
</gene>
<dbReference type="AlphaFoldDB" id="A0AAV2YRG7"/>
<evidence type="ECO:0000313" key="5">
    <source>
        <dbReference type="Proteomes" id="UP001146120"/>
    </source>
</evidence>
<feature type="domain" description="D-isomer specific 2-hydroxyacid dehydrogenase NAD-binding" evidence="3">
    <location>
        <begin position="148"/>
        <end position="325"/>
    </location>
</feature>
<sequence length="360" mass="39605">MAAQRLRIPVISSMRGMGDCVRQQLRASTCPVGALLRADKLEIVDVPSPSPATREWPLTPQHEQLLQDATVVLGDSNLLAPLLLTPETALPDGKQQLLARVRWVQSTFAGAELYQKLHASAASSTPPSFALTRAGGVMSLAMAQYVLGWIIALERKFFDAQNFQRDNKWAKTELVYRPFSRLTVGVLGFGDFGQAIGRLCKTSGFQVLGFKRSVHVEDAASASAHRLTTNLAQVLEEADVIVSVLPSTASTRYLLTEEQLSLCSRKKPLFINVGRGDVVSEQTLLHALDKCWLSHAVLDVFETEPLPPTSALWSHPNVSITPHLSAISFPEDVATVFIDNLNRFLANEPLQFAFDWSRGY</sequence>
<dbReference type="Pfam" id="PF02826">
    <property type="entry name" value="2-Hacid_dh_C"/>
    <property type="match status" value="1"/>
</dbReference>
<dbReference type="InterPro" id="IPR006140">
    <property type="entry name" value="D-isomer_DH_NAD-bd"/>
</dbReference>